<feature type="region of interest" description="Disordered" evidence="2">
    <location>
        <begin position="166"/>
        <end position="298"/>
    </location>
</feature>
<feature type="compositionally biased region" description="Low complexity" evidence="2">
    <location>
        <begin position="230"/>
        <end position="247"/>
    </location>
</feature>
<evidence type="ECO:0000313" key="3">
    <source>
        <dbReference type="EMBL" id="RDB25750.1"/>
    </source>
</evidence>
<feature type="compositionally biased region" description="Polar residues" evidence="2">
    <location>
        <begin position="248"/>
        <end position="258"/>
    </location>
</feature>
<dbReference type="GO" id="GO:0005576">
    <property type="term" value="C:extracellular region"/>
    <property type="evidence" value="ECO:0007669"/>
    <property type="project" value="InterPro"/>
</dbReference>
<feature type="region of interest" description="Disordered" evidence="2">
    <location>
        <begin position="1"/>
        <end position="89"/>
    </location>
</feature>
<comment type="similarity">
    <text evidence="1">Belongs to the molluscan ELH family.</text>
</comment>
<keyword evidence="4" id="KW-1185">Reference proteome</keyword>
<dbReference type="GO" id="GO:0005179">
    <property type="term" value="F:hormone activity"/>
    <property type="evidence" value="ECO:0007669"/>
    <property type="project" value="InterPro"/>
</dbReference>
<feature type="compositionally biased region" description="Acidic residues" evidence="2">
    <location>
        <begin position="34"/>
        <end position="89"/>
    </location>
</feature>
<evidence type="ECO:0000256" key="2">
    <source>
        <dbReference type="SAM" id="MobiDB-lite"/>
    </source>
</evidence>
<accession>A0A369JWZ2</accession>
<reference evidence="3" key="1">
    <citation type="submission" date="2018-04" db="EMBL/GenBank/DDBJ databases">
        <title>Whole genome sequencing of Hypsizygus marmoreus.</title>
        <authorList>
            <person name="Choi I.-G."/>
            <person name="Min B."/>
            <person name="Kim J.-G."/>
            <person name="Kim S."/>
            <person name="Oh Y.-L."/>
            <person name="Kong W.-S."/>
            <person name="Park H."/>
            <person name="Jeong J."/>
            <person name="Song E.-S."/>
        </authorList>
    </citation>
    <scope>NUCLEOTIDE SEQUENCE [LARGE SCALE GENOMIC DNA]</scope>
    <source>
        <strain evidence="3">51987-8</strain>
    </source>
</reference>
<dbReference type="InParanoid" id="A0A369JWZ2"/>
<sequence>MFKRVEKRRLKCQEEEELGLDEDMKEVLGMHDTDSEESDSDSDDSGSGEENVGEEEDGEAGNEDVSDAEEFEQESMSDGDQDAVEEEPEITVQEALRDPVYVVSLQPVVKACIVCPGKLLKGTQMVALHRTSNAHERRVKRFAMISKDAAPADNAWDVLRENAEDKPKTVANLSENSKRAEKRRAHAALRKARREKQKVKARAKKTATSAPKPDLASPRPAKPPKKKQKIATTKSASAASAAPMAGSNENTKSTITSIVRSASERAKKARARAVDRGDDGLSKPMKKAKNRGIAMSLA</sequence>
<feature type="compositionally biased region" description="Acidic residues" evidence="2">
    <location>
        <begin position="14"/>
        <end position="24"/>
    </location>
</feature>
<dbReference type="Proteomes" id="UP000076154">
    <property type="component" value="Unassembled WGS sequence"/>
</dbReference>
<proteinExistence type="inferred from homology"/>
<comment type="caution">
    <text evidence="3">The sequence shown here is derived from an EMBL/GenBank/DDBJ whole genome shotgun (WGS) entry which is preliminary data.</text>
</comment>
<feature type="compositionally biased region" description="Basic residues" evidence="2">
    <location>
        <begin position="180"/>
        <end position="205"/>
    </location>
</feature>
<protein>
    <submittedName>
        <fullName evidence="3">Uncharacterized protein</fullName>
    </submittedName>
</protein>
<dbReference type="EMBL" id="LUEZ02000040">
    <property type="protein sequence ID" value="RDB25750.1"/>
    <property type="molecule type" value="Genomic_DNA"/>
</dbReference>
<dbReference type="Pfam" id="PF02323">
    <property type="entry name" value="ELH"/>
    <property type="match status" value="1"/>
</dbReference>
<gene>
    <name evidence="3" type="ORF">Hypma_006661</name>
</gene>
<organism evidence="3 4">
    <name type="scientific">Hypsizygus marmoreus</name>
    <name type="common">White beech mushroom</name>
    <name type="synonym">Agaricus marmoreus</name>
    <dbReference type="NCBI Taxonomy" id="39966"/>
    <lineage>
        <taxon>Eukaryota</taxon>
        <taxon>Fungi</taxon>
        <taxon>Dikarya</taxon>
        <taxon>Basidiomycota</taxon>
        <taxon>Agaricomycotina</taxon>
        <taxon>Agaricomycetes</taxon>
        <taxon>Agaricomycetidae</taxon>
        <taxon>Agaricales</taxon>
        <taxon>Tricholomatineae</taxon>
        <taxon>Lyophyllaceae</taxon>
        <taxon>Hypsizygus</taxon>
    </lineage>
</organism>
<dbReference type="STRING" id="39966.A0A369JWZ2"/>
<feature type="compositionally biased region" description="Basic and acidic residues" evidence="2">
    <location>
        <begin position="262"/>
        <end position="281"/>
    </location>
</feature>
<evidence type="ECO:0000256" key="1">
    <source>
        <dbReference type="ARBA" id="ARBA00007604"/>
    </source>
</evidence>
<name>A0A369JWZ2_HYPMA</name>
<dbReference type="AlphaFoldDB" id="A0A369JWZ2"/>
<evidence type="ECO:0000313" key="4">
    <source>
        <dbReference type="Proteomes" id="UP000076154"/>
    </source>
</evidence>
<dbReference type="InterPro" id="IPR003424">
    <property type="entry name" value="ELH"/>
</dbReference>
<feature type="compositionally biased region" description="Basic residues" evidence="2">
    <location>
        <begin position="1"/>
        <end position="10"/>
    </location>
</feature>
<dbReference type="OrthoDB" id="2538461at2759"/>